<evidence type="ECO:0008006" key="3">
    <source>
        <dbReference type="Google" id="ProtNLM"/>
    </source>
</evidence>
<dbReference type="EMBL" id="QRMS01000001">
    <property type="protein sequence ID" value="RHJ89740.1"/>
    <property type="molecule type" value="Genomic_DNA"/>
</dbReference>
<organism evidence="1 2">
    <name type="scientific">Emergencia timonensis</name>
    <dbReference type="NCBI Taxonomy" id="1776384"/>
    <lineage>
        <taxon>Bacteria</taxon>
        <taxon>Bacillati</taxon>
        <taxon>Bacillota</taxon>
        <taxon>Clostridia</taxon>
        <taxon>Peptostreptococcales</taxon>
        <taxon>Anaerovoracaceae</taxon>
        <taxon>Emergencia</taxon>
    </lineage>
</organism>
<evidence type="ECO:0000313" key="2">
    <source>
        <dbReference type="Proteomes" id="UP000284841"/>
    </source>
</evidence>
<dbReference type="STRING" id="1776384.GCA_900086585_03097"/>
<reference evidence="1 2" key="1">
    <citation type="submission" date="2018-08" db="EMBL/GenBank/DDBJ databases">
        <title>A genome reference for cultivated species of the human gut microbiota.</title>
        <authorList>
            <person name="Zou Y."/>
            <person name="Xue W."/>
            <person name="Luo G."/>
        </authorList>
    </citation>
    <scope>NUCLEOTIDE SEQUENCE [LARGE SCALE GENOMIC DNA]</scope>
    <source>
        <strain evidence="1 2">AM07-24</strain>
    </source>
</reference>
<accession>A0A415E7U5</accession>
<dbReference type="Proteomes" id="UP000284841">
    <property type="component" value="Unassembled WGS sequence"/>
</dbReference>
<comment type="caution">
    <text evidence="1">The sequence shown here is derived from an EMBL/GenBank/DDBJ whole genome shotgun (WGS) entry which is preliminary data.</text>
</comment>
<protein>
    <recommendedName>
        <fullName evidence="3">CopG family transcriptional regulator</fullName>
    </recommendedName>
</protein>
<dbReference type="AlphaFoldDB" id="A0A415E7U5"/>
<dbReference type="OrthoDB" id="1666965at2"/>
<keyword evidence="2" id="KW-1185">Reference proteome</keyword>
<proteinExistence type="predicted"/>
<name>A0A415E7U5_9FIRM</name>
<sequence length="66" mass="7599">MVFQLKPDRKETENKTIRFPLSVIERIDEVIVNQDVTFSSFVIQACEYALENMDTDGPTSTDETKN</sequence>
<dbReference type="NCBIfam" id="NF041551">
    <property type="entry name" value="YlcI_YnfO_N"/>
    <property type="match status" value="1"/>
</dbReference>
<gene>
    <name evidence="1" type="ORF">DW099_04030</name>
</gene>
<dbReference type="GeneID" id="83005410"/>
<dbReference type="RefSeq" id="WP_067540505.1">
    <property type="nucleotide sequence ID" value="NZ_AP025567.1"/>
</dbReference>
<evidence type="ECO:0000313" key="1">
    <source>
        <dbReference type="EMBL" id="RHJ89740.1"/>
    </source>
</evidence>